<dbReference type="InterPro" id="IPR000014">
    <property type="entry name" value="PAS"/>
</dbReference>
<dbReference type="SMART" id="SM00086">
    <property type="entry name" value="PAC"/>
    <property type="match status" value="1"/>
</dbReference>
<protein>
    <submittedName>
        <fullName evidence="3">PAS domain S-box protein</fullName>
    </submittedName>
</protein>
<dbReference type="Gene3D" id="3.30.450.20">
    <property type="entry name" value="PAS domain"/>
    <property type="match status" value="1"/>
</dbReference>
<dbReference type="PROSITE" id="PS50113">
    <property type="entry name" value="PAC"/>
    <property type="match status" value="1"/>
</dbReference>
<feature type="non-terminal residue" evidence="3">
    <location>
        <position position="1"/>
    </location>
</feature>
<evidence type="ECO:0000259" key="2">
    <source>
        <dbReference type="PROSITE" id="PS50113"/>
    </source>
</evidence>
<dbReference type="InterPro" id="IPR036097">
    <property type="entry name" value="HisK_dim/P_sf"/>
</dbReference>
<feature type="domain" description="PAC" evidence="2">
    <location>
        <begin position="24"/>
        <end position="74"/>
    </location>
</feature>
<dbReference type="NCBIfam" id="TIGR00229">
    <property type="entry name" value="sensory_box"/>
    <property type="match status" value="1"/>
</dbReference>
<gene>
    <name evidence="3" type="ORF">HKB35_29585</name>
</gene>
<dbReference type="EMBL" id="JABCMA010001025">
    <property type="protein sequence ID" value="NMR77733.1"/>
    <property type="molecule type" value="Genomic_DNA"/>
</dbReference>
<proteinExistence type="predicted"/>
<feature type="non-terminal residue" evidence="3">
    <location>
        <position position="152"/>
    </location>
</feature>
<dbReference type="SUPFAM" id="SSF55785">
    <property type="entry name" value="PYP-like sensor domain (PAS domain)"/>
    <property type="match status" value="1"/>
</dbReference>
<dbReference type="GO" id="GO:0000155">
    <property type="term" value="F:phosphorelay sensor kinase activity"/>
    <property type="evidence" value="ECO:0007669"/>
    <property type="project" value="InterPro"/>
</dbReference>
<evidence type="ECO:0000313" key="4">
    <source>
        <dbReference type="Proteomes" id="UP000565155"/>
    </source>
</evidence>
<accession>A0A7Y0N2A9</accession>
<sequence>GNPNSTTLTLLRDLPKHKELAEISAVETMARRSDGSVFPVLFSLTTFPWHGELYFLATLIDISKRKKAEQSLQLINQELAQRVEERTQALRQAQEQLIESSKMAALGRMSSAITHELNQPLTGLRTLLTTNELLAERGETAMMKANNVLVQK</sequence>
<evidence type="ECO:0000313" key="3">
    <source>
        <dbReference type="EMBL" id="NMR77733.1"/>
    </source>
</evidence>
<feature type="coiled-coil region" evidence="1">
    <location>
        <begin position="65"/>
        <end position="100"/>
    </location>
</feature>
<name>A0A7Y0N2A9_VIBAL</name>
<dbReference type="AlphaFoldDB" id="A0A7Y0N2A9"/>
<dbReference type="InterPro" id="IPR001610">
    <property type="entry name" value="PAC"/>
</dbReference>
<dbReference type="InterPro" id="IPR035965">
    <property type="entry name" value="PAS-like_dom_sf"/>
</dbReference>
<evidence type="ECO:0000256" key="1">
    <source>
        <dbReference type="SAM" id="Coils"/>
    </source>
</evidence>
<dbReference type="InterPro" id="IPR000700">
    <property type="entry name" value="PAS-assoc_C"/>
</dbReference>
<reference evidence="3 4" key="1">
    <citation type="submission" date="2020-04" db="EMBL/GenBank/DDBJ databases">
        <title>Whole-genome sequencing of Vibrio spp. from China reveals different genetic environments of blaCTX-M-14 among diverse lineages.</title>
        <authorList>
            <person name="Zheng Z."/>
            <person name="Ye L."/>
            <person name="Chen S."/>
        </authorList>
    </citation>
    <scope>NUCLEOTIDE SEQUENCE [LARGE SCALE GENOMIC DNA]</scope>
    <source>
        <strain evidence="3 4">Vb1636</strain>
    </source>
</reference>
<dbReference type="SUPFAM" id="SSF47384">
    <property type="entry name" value="Homodimeric domain of signal transducing histidine kinase"/>
    <property type="match status" value="1"/>
</dbReference>
<organism evidence="3 4">
    <name type="scientific">Vibrio alginolyticus</name>
    <dbReference type="NCBI Taxonomy" id="663"/>
    <lineage>
        <taxon>Bacteria</taxon>
        <taxon>Pseudomonadati</taxon>
        <taxon>Pseudomonadota</taxon>
        <taxon>Gammaproteobacteria</taxon>
        <taxon>Vibrionales</taxon>
        <taxon>Vibrionaceae</taxon>
        <taxon>Vibrio</taxon>
    </lineage>
</organism>
<comment type="caution">
    <text evidence="3">The sequence shown here is derived from an EMBL/GenBank/DDBJ whole genome shotgun (WGS) entry which is preliminary data.</text>
</comment>
<dbReference type="Proteomes" id="UP000565155">
    <property type="component" value="Unassembled WGS sequence"/>
</dbReference>
<dbReference type="RefSeq" id="WP_169629943.1">
    <property type="nucleotide sequence ID" value="NZ_JABCMA010001025.1"/>
</dbReference>
<keyword evidence="1" id="KW-0175">Coiled coil</keyword>
<dbReference type="Gene3D" id="1.10.287.130">
    <property type="match status" value="1"/>
</dbReference>